<organism evidence="2 3">
    <name type="scientific">Plutella xylostella</name>
    <name type="common">Diamondback moth</name>
    <name type="synonym">Plutella maculipennis</name>
    <dbReference type="NCBI Taxonomy" id="51655"/>
    <lineage>
        <taxon>Eukaryota</taxon>
        <taxon>Metazoa</taxon>
        <taxon>Ecdysozoa</taxon>
        <taxon>Arthropoda</taxon>
        <taxon>Hexapoda</taxon>
        <taxon>Insecta</taxon>
        <taxon>Pterygota</taxon>
        <taxon>Neoptera</taxon>
        <taxon>Endopterygota</taxon>
        <taxon>Lepidoptera</taxon>
        <taxon>Glossata</taxon>
        <taxon>Ditrysia</taxon>
        <taxon>Yponomeutoidea</taxon>
        <taxon>Plutellidae</taxon>
        <taxon>Plutella</taxon>
    </lineage>
</organism>
<comment type="caution">
    <text evidence="2">The sequence shown here is derived from an EMBL/GenBank/DDBJ whole genome shotgun (WGS) entry which is preliminary data.</text>
</comment>
<evidence type="ECO:0000313" key="2">
    <source>
        <dbReference type="EMBL" id="KAG7304878.1"/>
    </source>
</evidence>
<sequence length="129" mass="14791">MPKGELQYFQNKAQHQIKLTDEWLKCLMKPVKMYLVTEEGDSWSVNKETMQLQYNQLTLETEDIIPKEEAQDIMNKMGKRHRVVTTSELNAVCPPTSKAYDNSKQSTSSKQATAKAPVAREKRVTKKAT</sequence>
<keyword evidence="3" id="KW-1185">Reference proteome</keyword>
<feature type="compositionally biased region" description="Polar residues" evidence="1">
    <location>
        <begin position="99"/>
        <end position="112"/>
    </location>
</feature>
<dbReference type="EMBL" id="JAHIBW010000014">
    <property type="protein sequence ID" value="KAG7304878.1"/>
    <property type="molecule type" value="Genomic_DNA"/>
</dbReference>
<feature type="region of interest" description="Disordered" evidence="1">
    <location>
        <begin position="88"/>
        <end position="129"/>
    </location>
</feature>
<proteinExistence type="predicted"/>
<evidence type="ECO:0000313" key="3">
    <source>
        <dbReference type="Proteomes" id="UP000823941"/>
    </source>
</evidence>
<reference evidence="2 3" key="1">
    <citation type="submission" date="2021-06" db="EMBL/GenBank/DDBJ databases">
        <title>A haploid diamondback moth (Plutella xylostella L.) genome assembly resolves 31 chromosomes and identifies a diamide resistance mutation.</title>
        <authorList>
            <person name="Ward C.M."/>
            <person name="Perry K.D."/>
            <person name="Baker G."/>
            <person name="Powis K."/>
            <person name="Heckel D.G."/>
            <person name="Baxter S.W."/>
        </authorList>
    </citation>
    <scope>NUCLEOTIDE SEQUENCE [LARGE SCALE GENOMIC DNA]</scope>
    <source>
        <strain evidence="2 3">LV</strain>
        <tissue evidence="2">Single pupa</tissue>
    </source>
</reference>
<accession>A0ABQ7QIY9</accession>
<gene>
    <name evidence="2" type="ORF">JYU34_010270</name>
</gene>
<protein>
    <submittedName>
        <fullName evidence="2">Uncharacterized protein</fullName>
    </submittedName>
</protein>
<dbReference type="Proteomes" id="UP000823941">
    <property type="component" value="Chromosome 14"/>
</dbReference>
<evidence type="ECO:0000256" key="1">
    <source>
        <dbReference type="SAM" id="MobiDB-lite"/>
    </source>
</evidence>
<name>A0ABQ7QIY9_PLUXY</name>